<dbReference type="InterPro" id="IPR003777">
    <property type="entry name" value="XdhC_CoxI"/>
</dbReference>
<protein>
    <submittedName>
        <fullName evidence="3">Xanthine dehydrogenase accessory protein XdhC</fullName>
    </submittedName>
</protein>
<dbReference type="EMBL" id="VYXQ01000036">
    <property type="protein sequence ID" value="KAA9354138.1"/>
    <property type="molecule type" value="Genomic_DNA"/>
</dbReference>
<dbReference type="RefSeq" id="WP_095446076.1">
    <property type="nucleotide sequence ID" value="NZ_CP022604.1"/>
</dbReference>
<dbReference type="SUPFAM" id="SSF51735">
    <property type="entry name" value="NAD(P)-binding Rossmann-fold domains"/>
    <property type="match status" value="1"/>
</dbReference>
<keyword evidence="6" id="KW-1185">Reference proteome</keyword>
<dbReference type="OrthoDB" id="61481at2"/>
<feature type="domain" description="XdhC- CoxI" evidence="1">
    <location>
        <begin position="17"/>
        <end position="70"/>
    </location>
</feature>
<dbReference type="Proteomes" id="UP000215256">
    <property type="component" value="Chromosome 1"/>
</dbReference>
<evidence type="ECO:0000313" key="6">
    <source>
        <dbReference type="Proteomes" id="UP000327108"/>
    </source>
</evidence>
<organism evidence="3 5">
    <name type="scientific">Ochrobactrum quorumnocens</name>
    <dbReference type="NCBI Taxonomy" id="271865"/>
    <lineage>
        <taxon>Bacteria</taxon>
        <taxon>Pseudomonadati</taxon>
        <taxon>Pseudomonadota</taxon>
        <taxon>Alphaproteobacteria</taxon>
        <taxon>Hyphomicrobiales</taxon>
        <taxon>Brucellaceae</taxon>
        <taxon>Brucella/Ochrobactrum group</taxon>
        <taxon>Ochrobactrum</taxon>
    </lineage>
</organism>
<accession>A0A248ULM3</accession>
<dbReference type="AlphaFoldDB" id="A0A248ULM3"/>
<dbReference type="Gene3D" id="3.40.50.720">
    <property type="entry name" value="NAD(P)-binding Rossmann-like Domain"/>
    <property type="match status" value="1"/>
</dbReference>
<dbReference type="Proteomes" id="UP000327108">
    <property type="component" value="Unassembled WGS sequence"/>
</dbReference>
<dbReference type="Pfam" id="PF13478">
    <property type="entry name" value="XdhC_C"/>
    <property type="match status" value="1"/>
</dbReference>
<dbReference type="EMBL" id="CP022604">
    <property type="protein sequence ID" value="ASV87645.1"/>
    <property type="molecule type" value="Genomic_DNA"/>
</dbReference>
<evidence type="ECO:0000259" key="2">
    <source>
        <dbReference type="Pfam" id="PF13478"/>
    </source>
</evidence>
<dbReference type="NCBIfam" id="TIGR02964">
    <property type="entry name" value="xanthine_xdhC"/>
    <property type="match status" value="1"/>
</dbReference>
<evidence type="ECO:0000259" key="1">
    <source>
        <dbReference type="Pfam" id="PF02625"/>
    </source>
</evidence>
<dbReference type="InterPro" id="IPR014308">
    <property type="entry name" value="Xanthine_DH_XdhC"/>
</dbReference>
<gene>
    <name evidence="3" type="primary">xdhC</name>
    <name evidence="3" type="ORF">CES85_0386</name>
    <name evidence="4" type="ORF">F3W84_22725</name>
</gene>
<dbReference type="PANTHER" id="PTHR30388">
    <property type="entry name" value="ALDEHYDE OXIDOREDUCTASE MOLYBDENUM COFACTOR ASSEMBLY PROTEIN"/>
    <property type="match status" value="1"/>
</dbReference>
<proteinExistence type="predicted"/>
<name>A0A248ULM3_9HYPH</name>
<dbReference type="PANTHER" id="PTHR30388:SF6">
    <property type="entry name" value="XANTHINE DEHYDROGENASE SUBUNIT A-RELATED"/>
    <property type="match status" value="1"/>
</dbReference>
<evidence type="ECO:0000313" key="3">
    <source>
        <dbReference type="EMBL" id="ASV87645.1"/>
    </source>
</evidence>
<dbReference type="KEGG" id="och:CES85_0386"/>
<sequence>MPGARDDIRAFLNKRSDSVLIEVTDVRGSAPRDAGAWMLVARDMIFRTIGGGQLEYMAIDHARKILLGGRDSSMDVPLGPEIGQCCGGRVGLSFRRVNRGLAEELIAKVDAEISTRPHVYVFGAGHVGDALAYSLSLTPVRVILVDTREAELMAVDAPGVETCLAALPEQVVRSAPPGSAFIVLTHDHALDFLIVAEALQRGDAVYVGMIGSKTKKATFKTWLKREIGRDDLFNNLICPVGGTVVKDKRPEVIAALAAAEILTAVLVSSKVLQPA</sequence>
<reference evidence="3 5" key="1">
    <citation type="submission" date="2017-07" db="EMBL/GenBank/DDBJ databases">
        <title>Phylogenetic study on the rhizospheric bacterium Ochrobactrum sp. A44.</title>
        <authorList>
            <person name="Krzyzanowska D.M."/>
            <person name="Ossowicki A."/>
            <person name="Rajewska M."/>
            <person name="Maciag T."/>
            <person name="Kaczynski Z."/>
            <person name="Czerwicka M."/>
            <person name="Jafra S."/>
        </authorList>
    </citation>
    <scope>NUCLEOTIDE SEQUENCE [LARGE SCALE GENOMIC DNA]</scope>
    <source>
        <strain evidence="3 5">A44</strain>
    </source>
</reference>
<reference evidence="4 6" key="2">
    <citation type="submission" date="2019-09" db="EMBL/GenBank/DDBJ databases">
        <title>Biological control of the noxious weed angled onion (Allium triquetrum) thwarted by endophytic bacteria in Victoria, Australia.</title>
        <authorList>
            <person name="Tehranchian P."/>
            <person name="Adair R.J."/>
            <person name="Van T.H."/>
            <person name="Morrison P.D."/>
            <person name="Williams H."/>
            <person name="Lawrie A.C."/>
        </authorList>
    </citation>
    <scope>NUCLEOTIDE SEQUENCE [LARGE SCALE GENOMIC DNA]</scope>
    <source>
        <strain evidence="4 6">RPTAtOch1</strain>
    </source>
</reference>
<dbReference type="InterPro" id="IPR027051">
    <property type="entry name" value="XdhC_Rossmann_dom"/>
</dbReference>
<dbReference type="InterPro" id="IPR036291">
    <property type="entry name" value="NAD(P)-bd_dom_sf"/>
</dbReference>
<dbReference type="Pfam" id="PF02625">
    <property type="entry name" value="XdhC_CoxI"/>
    <property type="match status" value="1"/>
</dbReference>
<feature type="domain" description="XdhC Rossmann" evidence="2">
    <location>
        <begin position="119"/>
        <end position="261"/>
    </location>
</feature>
<evidence type="ECO:0000313" key="4">
    <source>
        <dbReference type="EMBL" id="KAA9354138.1"/>
    </source>
</evidence>
<dbReference type="InterPro" id="IPR052698">
    <property type="entry name" value="MoCofactor_Util/Proc"/>
</dbReference>
<evidence type="ECO:0000313" key="5">
    <source>
        <dbReference type="Proteomes" id="UP000215256"/>
    </source>
</evidence>